<dbReference type="InterPro" id="IPR035093">
    <property type="entry name" value="RelE/ParE_toxin_dom_sf"/>
</dbReference>
<protein>
    <submittedName>
        <fullName evidence="2">Killer protein</fullName>
    </submittedName>
    <submittedName>
        <fullName evidence="1">Type II toxin-antitoxin system RelE/ParE family toxin</fullName>
    </submittedName>
</protein>
<dbReference type="PANTHER" id="PTHR40266:SF2">
    <property type="entry name" value="TOXIN HIGB-1"/>
    <property type="match status" value="1"/>
</dbReference>
<evidence type="ECO:0000313" key="1">
    <source>
        <dbReference type="EMBL" id="MBA2781167.1"/>
    </source>
</evidence>
<gene>
    <name evidence="1" type="ORF">H1D44_20020</name>
    <name evidence="2" type="ORF">HOP48_20265</name>
</gene>
<comment type="caution">
    <text evidence="1">The sequence shown here is derived from an EMBL/GenBank/DDBJ whole genome shotgun (WGS) entry which is preliminary data.</text>
</comment>
<dbReference type="InterPro" id="IPR007711">
    <property type="entry name" value="HigB-1"/>
</dbReference>
<dbReference type="Pfam" id="PF05015">
    <property type="entry name" value="HigB-like_toxin"/>
    <property type="match status" value="1"/>
</dbReference>
<dbReference type="AlphaFoldDB" id="A0A7V9W531"/>
<evidence type="ECO:0000313" key="4">
    <source>
        <dbReference type="Proteomes" id="UP000814353"/>
    </source>
</evidence>
<organism evidence="1 3">
    <name type="scientific">Billgrantia kenyensis</name>
    <dbReference type="NCBI Taxonomy" id="321266"/>
    <lineage>
        <taxon>Bacteria</taxon>
        <taxon>Pseudomonadati</taxon>
        <taxon>Pseudomonadota</taxon>
        <taxon>Gammaproteobacteria</taxon>
        <taxon>Oceanospirillales</taxon>
        <taxon>Halomonadaceae</taxon>
        <taxon>Billgrantia</taxon>
    </lineage>
</organism>
<dbReference type="EMBL" id="JACEFT010000052">
    <property type="protein sequence ID" value="MBA2781167.1"/>
    <property type="molecule type" value="Genomic_DNA"/>
</dbReference>
<evidence type="ECO:0000313" key="3">
    <source>
        <dbReference type="Proteomes" id="UP000518091"/>
    </source>
</evidence>
<accession>A0A7V9W531</accession>
<dbReference type="PANTHER" id="PTHR40266">
    <property type="entry name" value="TOXIN HIGB-1"/>
    <property type="match status" value="1"/>
</dbReference>
<reference evidence="2 4" key="1">
    <citation type="submission" date="2020-05" db="EMBL/GenBank/DDBJ databases">
        <title>Comparative genomic analysis of denitrifying bacteria from Halomonas genus.</title>
        <authorList>
            <person name="Wang L."/>
            <person name="Shao Z."/>
        </authorList>
    </citation>
    <scope>NUCLEOTIDE SEQUENCE [LARGE SCALE GENOMIC DNA]</scope>
    <source>
        <strain evidence="2 4">DSM 17331</strain>
    </source>
</reference>
<name>A0A7V9W531_9GAMM</name>
<proteinExistence type="predicted"/>
<evidence type="ECO:0000313" key="2">
    <source>
        <dbReference type="EMBL" id="MCG6663859.1"/>
    </source>
</evidence>
<dbReference type="SUPFAM" id="SSF143011">
    <property type="entry name" value="RelE-like"/>
    <property type="match status" value="1"/>
</dbReference>
<dbReference type="Gene3D" id="3.30.2310.20">
    <property type="entry name" value="RelE-like"/>
    <property type="match status" value="1"/>
</dbReference>
<dbReference type="RefSeq" id="WP_181517039.1">
    <property type="nucleotide sequence ID" value="NZ_JABFUB010000039.1"/>
</dbReference>
<sequence>MILTIKHKGLRALYERGSTKGVQHDHVKKLRLILFALQEAQGPEDMDRPSFRLHQLKGEFEGHWSVKVNGNWRVTWRFVGTDVELVDYQDYH</sequence>
<dbReference type="Proteomes" id="UP000518091">
    <property type="component" value="Unassembled WGS sequence"/>
</dbReference>
<keyword evidence="4" id="KW-1185">Reference proteome</keyword>
<reference evidence="1 3" key="2">
    <citation type="submission" date="2020-07" db="EMBL/GenBank/DDBJ databases">
        <title>Identification of Halomonas strains.</title>
        <authorList>
            <person name="Xiao Z."/>
            <person name="Shen J."/>
        </authorList>
    </citation>
    <scope>NUCLEOTIDE SEQUENCE [LARGE SCALE GENOMIC DNA]</scope>
    <source>
        <strain evidence="1 3">DSM 17331</strain>
    </source>
</reference>
<dbReference type="EMBL" id="JABFUB010000039">
    <property type="protein sequence ID" value="MCG6663859.1"/>
    <property type="molecule type" value="Genomic_DNA"/>
</dbReference>
<dbReference type="Proteomes" id="UP000814353">
    <property type="component" value="Unassembled WGS sequence"/>
</dbReference>